<dbReference type="OrthoDB" id="4404538at2"/>
<organism evidence="1 2">
    <name type="scientific">Pedobacter caeni</name>
    <dbReference type="NCBI Taxonomy" id="288992"/>
    <lineage>
        <taxon>Bacteria</taxon>
        <taxon>Pseudomonadati</taxon>
        <taxon>Bacteroidota</taxon>
        <taxon>Sphingobacteriia</taxon>
        <taxon>Sphingobacteriales</taxon>
        <taxon>Sphingobacteriaceae</taxon>
        <taxon>Pedobacter</taxon>
    </lineage>
</organism>
<gene>
    <name evidence="1" type="ORF">SAMN04488522_1011156</name>
</gene>
<dbReference type="InterPro" id="IPR018697">
    <property type="entry name" value="DUF2199"/>
</dbReference>
<dbReference type="AlphaFoldDB" id="A0A1M4W6U4"/>
<evidence type="ECO:0008006" key="3">
    <source>
        <dbReference type="Google" id="ProtNLM"/>
    </source>
</evidence>
<evidence type="ECO:0000313" key="1">
    <source>
        <dbReference type="EMBL" id="SHE76927.1"/>
    </source>
</evidence>
<dbReference type="Pfam" id="PF09965">
    <property type="entry name" value="DUF2199"/>
    <property type="match status" value="1"/>
</dbReference>
<evidence type="ECO:0000313" key="2">
    <source>
        <dbReference type="Proteomes" id="UP000184287"/>
    </source>
</evidence>
<keyword evidence="2" id="KW-1185">Reference proteome</keyword>
<accession>A0A1M4W6U4</accession>
<sequence length="174" mass="20049">MNSLNTFICSSCGKEHYEWPALAFPCPASYAGLSEEEKQYGQTELNEDFCVIEYPDRTDFFIRVTLTQKVTGSCDGLDYGVWVSLSESSFLDYNENFNNENHEVVYFGWLSNWLPDYDFSNSIPMNVETRKGNQRPDVIPHQGTDHPFVRDYYDGISMEEAERRIAALFGEDQS</sequence>
<reference evidence="2" key="1">
    <citation type="submission" date="2016-11" db="EMBL/GenBank/DDBJ databases">
        <authorList>
            <person name="Varghese N."/>
            <person name="Submissions S."/>
        </authorList>
    </citation>
    <scope>NUCLEOTIDE SEQUENCE [LARGE SCALE GENOMIC DNA]</scope>
    <source>
        <strain evidence="2">DSM 16990</strain>
    </source>
</reference>
<dbReference type="Proteomes" id="UP000184287">
    <property type="component" value="Unassembled WGS sequence"/>
</dbReference>
<dbReference type="RefSeq" id="WP_073228514.1">
    <property type="nucleotide sequence ID" value="NZ_FQUQ01000001.1"/>
</dbReference>
<protein>
    <recommendedName>
        <fullName evidence="3">DUF2199 domain-containing protein</fullName>
    </recommendedName>
</protein>
<dbReference type="EMBL" id="FQUQ01000001">
    <property type="protein sequence ID" value="SHE76927.1"/>
    <property type="molecule type" value="Genomic_DNA"/>
</dbReference>
<dbReference type="STRING" id="288992.SAMN04488522_1011156"/>
<name>A0A1M4W6U4_9SPHI</name>
<proteinExistence type="predicted"/>